<sequence>MKTRKIILLIAFTLGLLGFWLMTAFTTRNACEYANSNLQFIKSEIENAVVSTTLDMAKYHAYKALNGIEKTRGNFLDCGCEGTIESLESTQTELKLATKAESLKDSKLTLHKALENTMIGMKVLKVFEQETSSNYNDDILVMNTKEVLDNQNPLFLTQNSSVKEQVHSCLLGFESSLDKVVADVDCEDAHRFITNIYEESRLILLNTKLSPHKKAYHHRVMTLSEEALEKLGSCKQ</sequence>
<organism evidence="1 2">
    <name type="scientific">Flagellimonas pelagia</name>
    <dbReference type="NCBI Taxonomy" id="2306998"/>
    <lineage>
        <taxon>Bacteria</taxon>
        <taxon>Pseudomonadati</taxon>
        <taxon>Bacteroidota</taxon>
        <taxon>Flavobacteriia</taxon>
        <taxon>Flavobacteriales</taxon>
        <taxon>Flavobacteriaceae</taxon>
        <taxon>Flagellimonas</taxon>
    </lineage>
</organism>
<accession>A0ABY3KJZ9</accession>
<name>A0ABY3KJZ9_9FLAO</name>
<reference evidence="1 2" key="1">
    <citation type="submission" date="2019-07" db="EMBL/GenBank/DDBJ databases">
        <title>Draft genome of two Muricauda strains isolated from deep sea.</title>
        <authorList>
            <person name="Sun C."/>
        </authorList>
    </citation>
    <scope>NUCLEOTIDE SEQUENCE [LARGE SCALE GENOMIC DNA]</scope>
    <source>
        <strain evidence="1 2">72</strain>
    </source>
</reference>
<dbReference type="Proteomes" id="UP000321621">
    <property type="component" value="Unassembled WGS sequence"/>
</dbReference>
<dbReference type="RefSeq" id="WP_147378247.1">
    <property type="nucleotide sequence ID" value="NZ_QXFI01000018.1"/>
</dbReference>
<dbReference type="EMBL" id="VNWK01000018">
    <property type="protein sequence ID" value="TXJ96858.1"/>
    <property type="molecule type" value="Genomic_DNA"/>
</dbReference>
<comment type="caution">
    <text evidence="1">The sequence shown here is derived from an EMBL/GenBank/DDBJ whole genome shotgun (WGS) entry which is preliminary data.</text>
</comment>
<evidence type="ECO:0000313" key="2">
    <source>
        <dbReference type="Proteomes" id="UP000321621"/>
    </source>
</evidence>
<proteinExistence type="predicted"/>
<gene>
    <name evidence="1" type="ORF">FQ017_07315</name>
</gene>
<keyword evidence="2" id="KW-1185">Reference proteome</keyword>
<protein>
    <submittedName>
        <fullName evidence="1">Uncharacterized protein</fullName>
    </submittedName>
</protein>
<evidence type="ECO:0000313" key="1">
    <source>
        <dbReference type="EMBL" id="TXJ96858.1"/>
    </source>
</evidence>